<dbReference type="AlphaFoldDB" id="Q9PKQ3"/>
<keyword evidence="1" id="KW-0812">Transmembrane</keyword>
<accession>Q9PKQ3</accession>
<dbReference type="EMBL" id="AE002160">
    <property type="protein sequence ID" value="AAF39268.1"/>
    <property type="molecule type" value="Genomic_DNA"/>
</dbReference>
<dbReference type="CDD" id="cd23942">
    <property type="entry name" value="GarD"/>
    <property type="match status" value="1"/>
</dbReference>
<dbReference type="PIR" id="E81704">
    <property type="entry name" value="E81704"/>
</dbReference>
<feature type="transmembrane region" description="Helical" evidence="1">
    <location>
        <begin position="243"/>
        <end position="271"/>
    </location>
</feature>
<protein>
    <submittedName>
        <fullName evidence="2">Uncharacterized protein</fullName>
    </submittedName>
</protein>
<reference evidence="2 3" key="1">
    <citation type="journal article" date="2000" name="Nucleic Acids Res.">
        <title>Genome sequences of Chlamydia trachomatis MoPn and Chlamydia pneumoniae AR39.</title>
        <authorList>
            <person name="Read T.D."/>
            <person name="Brunham R.C."/>
            <person name="Shen C."/>
            <person name="Gill S.R."/>
            <person name="Heidelberg J.F."/>
            <person name="White O."/>
            <person name="Hickey E.K."/>
            <person name="Peterson J.D."/>
            <person name="Utterback T.R."/>
            <person name="Berry K.J."/>
            <person name="Bass S."/>
            <person name="Linher K.D."/>
            <person name="Weidman J.F."/>
            <person name="Khouri H.M."/>
            <person name="Craven B."/>
            <person name="Bowman C."/>
            <person name="Dodson R.J."/>
            <person name="Gwinn M.L."/>
            <person name="Nelson W.C."/>
            <person name="DeBoy R.T."/>
            <person name="Kolonay J.F."/>
            <person name="McClarty G."/>
            <person name="Salzberg S.L."/>
            <person name="Eisen J.A."/>
            <person name="Fraser C.M."/>
        </authorList>
    </citation>
    <scope>NUCLEOTIDE SEQUENCE [LARGE SCALE GENOMIC DNA]</scope>
    <source>
        <strain evidence="3">MoPn / Nigg</strain>
    </source>
</reference>
<keyword evidence="1" id="KW-1133">Transmembrane helix</keyword>
<sequence>MVSFDLSVTTTNIGAGYDDIQRMLNGVTCSSGGMGLLTPSACSPMSSFCSSNQPYSARDLKNRIHQFCQHSGPITGFYSLYNEKIMFEEALLVPTVLEAVESTFWISALSRLGGERPSTFDTVILSFFVGLISLVCGAMFVGIVSSAVKIYRLMQTMRQARTLNENVQRLLAPQATNMRSAFAKLKGIVASKALDQVEQGYRKFRNRMITSFVANALITIAFCALLASVILSAFFIGGASGCLMAAFFGCLGVGLGSLTIGMLVGIVSAICQRKHKQEAARCIQRGIFYSLILEQMQRFPKDFFRDPVAKSIMAIQAGEALDEGKLSWKEMPSITACLGREGLDAQAYSFISSSPLDGRIEEAFR</sequence>
<keyword evidence="3" id="KW-1185">Reference proteome</keyword>
<feature type="transmembrane region" description="Helical" evidence="1">
    <location>
        <begin position="212"/>
        <end position="237"/>
    </location>
</feature>
<proteinExistence type="predicted"/>
<dbReference type="GeneID" id="1245763"/>
<gene>
    <name evidence="2" type="ordered locus">TC_0412</name>
</gene>
<dbReference type="RefSeq" id="WP_010904332.1">
    <property type="nucleotide sequence ID" value="NC_002620.2"/>
</dbReference>
<organism evidence="2 3">
    <name type="scientific">Chlamydia muridarum (strain MoPn / Nigg)</name>
    <dbReference type="NCBI Taxonomy" id="243161"/>
    <lineage>
        <taxon>Bacteria</taxon>
        <taxon>Pseudomonadati</taxon>
        <taxon>Chlamydiota</taxon>
        <taxon>Chlamydiia</taxon>
        <taxon>Chlamydiales</taxon>
        <taxon>Chlamydiaceae</taxon>
        <taxon>Chlamydia/Chlamydophila group</taxon>
        <taxon>Chlamydia</taxon>
    </lineage>
</organism>
<dbReference type="NCBIfam" id="NF047332">
    <property type="entry name" value="Chlamy_GarD"/>
    <property type="match status" value="1"/>
</dbReference>
<dbReference type="HOGENOM" id="CLU_064672_0_0_0"/>
<feature type="transmembrane region" description="Helical" evidence="1">
    <location>
        <begin position="123"/>
        <end position="148"/>
    </location>
</feature>
<dbReference type="KEGG" id="cmu:TC_0412"/>
<keyword evidence="1" id="KW-0472">Membrane</keyword>
<evidence type="ECO:0000313" key="2">
    <source>
        <dbReference type="EMBL" id="AAF39268.1"/>
    </source>
</evidence>
<evidence type="ECO:0000256" key="1">
    <source>
        <dbReference type="SAM" id="Phobius"/>
    </source>
</evidence>
<dbReference type="Proteomes" id="UP000000800">
    <property type="component" value="Chromosome"/>
</dbReference>
<evidence type="ECO:0000313" key="3">
    <source>
        <dbReference type="Proteomes" id="UP000000800"/>
    </source>
</evidence>
<dbReference type="PATRIC" id="fig|243161.6.peg.437"/>
<name>Q9PKQ3_CHLMU</name>